<evidence type="ECO:0000313" key="1">
    <source>
        <dbReference type="EMBL" id="OMO61826.1"/>
    </source>
</evidence>
<gene>
    <name evidence="1" type="ORF">CCACVL1_23223</name>
</gene>
<name>A0A1R3GUU9_COCAP</name>
<accession>A0A1R3GUU9</accession>
<evidence type="ECO:0000313" key="2">
    <source>
        <dbReference type="Proteomes" id="UP000188268"/>
    </source>
</evidence>
<comment type="caution">
    <text evidence="1">The sequence shown here is derived from an EMBL/GenBank/DDBJ whole genome shotgun (WGS) entry which is preliminary data.</text>
</comment>
<sequence>MKAFDKIDYLEFYSKTVVKVKQQIKKLNQKVSVTEA</sequence>
<keyword evidence="2" id="KW-1185">Reference proteome</keyword>
<organism evidence="1 2">
    <name type="scientific">Corchorus capsularis</name>
    <name type="common">Jute</name>
    <dbReference type="NCBI Taxonomy" id="210143"/>
    <lineage>
        <taxon>Eukaryota</taxon>
        <taxon>Viridiplantae</taxon>
        <taxon>Streptophyta</taxon>
        <taxon>Embryophyta</taxon>
        <taxon>Tracheophyta</taxon>
        <taxon>Spermatophyta</taxon>
        <taxon>Magnoliopsida</taxon>
        <taxon>eudicotyledons</taxon>
        <taxon>Gunneridae</taxon>
        <taxon>Pentapetalae</taxon>
        <taxon>rosids</taxon>
        <taxon>malvids</taxon>
        <taxon>Malvales</taxon>
        <taxon>Malvaceae</taxon>
        <taxon>Grewioideae</taxon>
        <taxon>Apeibeae</taxon>
        <taxon>Corchorus</taxon>
    </lineage>
</organism>
<dbReference type="EMBL" id="AWWV01013384">
    <property type="protein sequence ID" value="OMO61826.1"/>
    <property type="molecule type" value="Genomic_DNA"/>
</dbReference>
<dbReference type="AlphaFoldDB" id="A0A1R3GUU9"/>
<dbReference type="Gramene" id="OMO61826">
    <property type="protein sequence ID" value="OMO61826"/>
    <property type="gene ID" value="CCACVL1_23223"/>
</dbReference>
<protein>
    <submittedName>
        <fullName evidence="1">Uncharacterized protein</fullName>
    </submittedName>
</protein>
<dbReference type="Proteomes" id="UP000188268">
    <property type="component" value="Unassembled WGS sequence"/>
</dbReference>
<proteinExistence type="predicted"/>
<reference evidence="1 2" key="1">
    <citation type="submission" date="2013-09" db="EMBL/GenBank/DDBJ databases">
        <title>Corchorus capsularis genome sequencing.</title>
        <authorList>
            <person name="Alam M."/>
            <person name="Haque M.S."/>
            <person name="Islam M.S."/>
            <person name="Emdad E.M."/>
            <person name="Islam M.M."/>
            <person name="Ahmed B."/>
            <person name="Halim A."/>
            <person name="Hossen Q.M.M."/>
            <person name="Hossain M.Z."/>
            <person name="Ahmed R."/>
            <person name="Khan M.M."/>
            <person name="Islam R."/>
            <person name="Rashid M.M."/>
            <person name="Khan S.A."/>
            <person name="Rahman M.S."/>
            <person name="Alam M."/>
        </authorList>
    </citation>
    <scope>NUCLEOTIDE SEQUENCE [LARGE SCALE GENOMIC DNA]</scope>
    <source>
        <strain evidence="2">cv. CVL-1</strain>
        <tissue evidence="1">Whole seedling</tissue>
    </source>
</reference>